<dbReference type="RefSeq" id="WP_096354781.1">
    <property type="nucleotide sequence ID" value="NZ_AP017313.1"/>
</dbReference>
<proteinExistence type="predicted"/>
<protein>
    <submittedName>
        <fullName evidence="1">Uncharacterized protein</fullName>
    </submittedName>
</protein>
<organism evidence="1 2">
    <name type="scientific">Mucilaginibacter gotjawali</name>
    <dbReference type="NCBI Taxonomy" id="1550579"/>
    <lineage>
        <taxon>Bacteria</taxon>
        <taxon>Pseudomonadati</taxon>
        <taxon>Bacteroidota</taxon>
        <taxon>Sphingobacteriia</taxon>
        <taxon>Sphingobacteriales</taxon>
        <taxon>Sphingobacteriaceae</taxon>
        <taxon>Mucilaginibacter</taxon>
    </lineage>
</organism>
<keyword evidence="2" id="KW-1185">Reference proteome</keyword>
<evidence type="ECO:0000313" key="2">
    <source>
        <dbReference type="Proteomes" id="UP000218263"/>
    </source>
</evidence>
<reference evidence="1 2" key="1">
    <citation type="submission" date="2015-12" db="EMBL/GenBank/DDBJ databases">
        <title>Genome sequence of Mucilaginibacter gotjawali.</title>
        <authorList>
            <person name="Lee J.S."/>
            <person name="Lee K.C."/>
            <person name="Kim K.K."/>
            <person name="Lee B.W."/>
        </authorList>
    </citation>
    <scope>NUCLEOTIDE SEQUENCE [LARGE SCALE GENOMIC DNA]</scope>
    <source>
        <strain evidence="1 2">SA3-7</strain>
    </source>
</reference>
<dbReference type="AlphaFoldDB" id="A0A0X8X5P8"/>
<gene>
    <name evidence="1" type="ORF">MgSA37_04349</name>
</gene>
<accession>A0A0X8X5P8</accession>
<dbReference type="OrthoDB" id="9808260at2"/>
<name>A0A0X8X5P8_9SPHI</name>
<dbReference type="Proteomes" id="UP000218263">
    <property type="component" value="Chromosome"/>
</dbReference>
<evidence type="ECO:0000313" key="1">
    <source>
        <dbReference type="EMBL" id="BAU56152.1"/>
    </source>
</evidence>
<sequence length="545" mass="62026">MRKVFSSIILLFSVIGVVRAQSVYQPYSYQFYQKLNEDVYSTSSRQHSSLRPFFVDDSLLKHHYDSLMNLGNDGKQHSWGYRKLFNEHLIDVKSPGSTFYADLLPDIGIGRDLSGHLNTNSLSIGAQIGGTIGNKFSYNVSGYQGSAELPEYISTYINQVGIVPGQAYARTYSTYGYDWSYLTAVVSYTPVRYLNISAGRDKTFIGDGYRSELLSDFASPYPFFKLTATLGNVRYMAMYTLMNDPVAEANSGSNISRKKFAVFHYLDWNVSNRLSLGFFDAVISYTVDDNGNKRPFDFTYVNPVIFLRPLEASNGSPDNALIGVTGKYKITDNITAYGQFALDEFQSKDFFSNDGSSRNKYAWQLGFRGSQLFSVKGLNYLFEYNTAKPYTYSERSNIENYSDNSEPLAHPWGANFREWVGLLNYSYKRFDFSAEADFGRYGFDINGANFGKDIFELWTQPARHGDNQNYSQGNYTGQGLTTNMVYLEGKIAFLLNPKYNLRIELDGIYRTENNTQFKDRTTWLSIGLRSSFRSLYNDLASFKPH</sequence>
<dbReference type="EMBL" id="AP017313">
    <property type="protein sequence ID" value="BAU56152.1"/>
    <property type="molecule type" value="Genomic_DNA"/>
</dbReference>
<dbReference type="KEGG" id="mgot:MgSA37_04349"/>